<evidence type="ECO:0000256" key="1">
    <source>
        <dbReference type="ARBA" id="ARBA00000142"/>
    </source>
</evidence>
<dbReference type="OrthoDB" id="9802090at2"/>
<dbReference type="Pfam" id="PF02390">
    <property type="entry name" value="Methyltransf_4"/>
    <property type="match status" value="1"/>
</dbReference>
<sequence length="219" mass="26143">MRLRKKHWARPEMQSSEVVVFNQYDHKGKWKEEFENNNEIHLELGCGRGGHIANRAKMNPNINYVGIDLKDEVLVYALRKVKEARADENILDKDINVRLMPLNIMLIDNVFDKDEISKIYINFCNPWPKERHNKRRLTHTKFLAQYKKFLKKGGEIWFKTDDTELFKDSIEYFKESGFEVEYMTYDLHKSDFKDNVVTEYESKFTTLGMKTMFLTGRLK</sequence>
<dbReference type="NCBIfam" id="NF001080">
    <property type="entry name" value="PRK00121.2-2"/>
    <property type="match status" value="1"/>
</dbReference>
<dbReference type="UniPathway" id="UPA00989"/>
<evidence type="ECO:0000256" key="3">
    <source>
        <dbReference type="ARBA" id="ARBA00022603"/>
    </source>
</evidence>
<gene>
    <name evidence="7 8" type="primary">trmB</name>
    <name evidence="8" type="ORF">U732_3137</name>
</gene>
<evidence type="ECO:0000313" key="9">
    <source>
        <dbReference type="Proteomes" id="UP000031366"/>
    </source>
</evidence>
<dbReference type="NCBIfam" id="TIGR00091">
    <property type="entry name" value="tRNA (guanosine(46)-N7)-methyltransferase TrmB"/>
    <property type="match status" value="1"/>
</dbReference>
<protein>
    <recommendedName>
        <fullName evidence="7">tRNA (guanine-N(7)-)-methyltransferase</fullName>
        <ecNumber evidence="7">2.1.1.33</ecNumber>
    </recommendedName>
    <alternativeName>
        <fullName evidence="7">tRNA (guanine(46)-N(7))-methyltransferase</fullName>
    </alternativeName>
    <alternativeName>
        <fullName evidence="7">tRNA(m7G46)-methyltransferase</fullName>
    </alternativeName>
</protein>
<evidence type="ECO:0000256" key="5">
    <source>
        <dbReference type="ARBA" id="ARBA00022691"/>
    </source>
</evidence>
<feature type="binding site" evidence="7">
    <location>
        <position position="68"/>
    </location>
    <ligand>
        <name>S-adenosyl-L-methionine</name>
        <dbReference type="ChEBI" id="CHEBI:59789"/>
    </ligand>
</feature>
<evidence type="ECO:0000256" key="4">
    <source>
        <dbReference type="ARBA" id="ARBA00022679"/>
    </source>
</evidence>
<evidence type="ECO:0000256" key="2">
    <source>
        <dbReference type="ARBA" id="ARBA00003015"/>
    </source>
</evidence>
<dbReference type="PANTHER" id="PTHR23417">
    <property type="entry name" value="3-DEOXY-D-MANNO-OCTULOSONIC-ACID TRANSFERASE/TRNA GUANINE-N 7 - -METHYLTRANSFERASE"/>
    <property type="match status" value="1"/>
</dbReference>
<feature type="binding site" evidence="7">
    <location>
        <position position="43"/>
    </location>
    <ligand>
        <name>S-adenosyl-L-methionine</name>
        <dbReference type="ChEBI" id="CHEBI:59789"/>
    </ligand>
</feature>
<comment type="caution">
    <text evidence="8">The sequence shown here is derived from an EMBL/GenBank/DDBJ whole genome shotgun (WGS) entry which is preliminary data.</text>
</comment>
<comment type="function">
    <text evidence="2 7">Catalyzes the formation of N(7)-methylguanine at position 46 (m7G46) in tRNA.</text>
</comment>
<dbReference type="STRING" id="29341.RSJ17_09370"/>
<keyword evidence="9" id="KW-1185">Reference proteome</keyword>
<proteinExistence type="inferred from homology"/>
<dbReference type="AlphaFoldDB" id="A0A0C1U719"/>
<feature type="binding site" evidence="7">
    <location>
        <position position="161"/>
    </location>
    <ligand>
        <name>substrate</name>
    </ligand>
</feature>
<dbReference type="GO" id="GO:0008176">
    <property type="term" value="F:tRNA (guanine(46)-N7)-methyltransferase activity"/>
    <property type="evidence" value="ECO:0007669"/>
    <property type="project" value="UniProtKB-UniRule"/>
</dbReference>
<name>A0A0C1U719_9CLOT</name>
<dbReference type="PANTHER" id="PTHR23417:SF14">
    <property type="entry name" value="PENTACOTRIPEPTIDE-REPEAT REGION OF PRORP DOMAIN-CONTAINING PROTEIN"/>
    <property type="match status" value="1"/>
</dbReference>
<keyword evidence="6 7" id="KW-0819">tRNA processing</keyword>
<organism evidence="8 9">
    <name type="scientific">Clostridium argentinense CDC 2741</name>
    <dbReference type="NCBI Taxonomy" id="1418104"/>
    <lineage>
        <taxon>Bacteria</taxon>
        <taxon>Bacillati</taxon>
        <taxon>Bacillota</taxon>
        <taxon>Clostridia</taxon>
        <taxon>Eubacteriales</taxon>
        <taxon>Clostridiaceae</taxon>
        <taxon>Clostridium</taxon>
    </lineage>
</organism>
<dbReference type="SUPFAM" id="SSF53335">
    <property type="entry name" value="S-adenosyl-L-methionine-dependent methyltransferases"/>
    <property type="match status" value="1"/>
</dbReference>
<keyword evidence="4 7" id="KW-0808">Transferase</keyword>
<dbReference type="PROSITE" id="PS51625">
    <property type="entry name" value="SAM_MT_TRMB"/>
    <property type="match status" value="1"/>
</dbReference>
<keyword evidence="5 7" id="KW-0949">S-adenosyl-L-methionine</keyword>
<dbReference type="Gene3D" id="3.40.50.150">
    <property type="entry name" value="Vaccinia Virus protein VP39"/>
    <property type="match status" value="1"/>
</dbReference>
<reference evidence="8 9" key="1">
    <citation type="journal article" date="2015" name="Infect. Genet. Evol.">
        <title>Genomic sequences of six botulinum neurotoxin-producing strains representing three clostridial species illustrate the mobility and diversity of botulinum neurotoxin genes.</title>
        <authorList>
            <person name="Smith T.J."/>
            <person name="Hill K.K."/>
            <person name="Xie G."/>
            <person name="Foley B.T."/>
            <person name="Williamson C.H."/>
            <person name="Foster J.T."/>
            <person name="Johnson S.L."/>
            <person name="Chertkov O."/>
            <person name="Teshima H."/>
            <person name="Gibbons H.S."/>
            <person name="Johnsky L.A."/>
            <person name="Karavis M.A."/>
            <person name="Smith L.A."/>
        </authorList>
    </citation>
    <scope>NUCLEOTIDE SEQUENCE [LARGE SCALE GENOMIC DNA]</scope>
    <source>
        <strain evidence="8 9">CDC 2741</strain>
    </source>
</reference>
<dbReference type="CDD" id="cd02440">
    <property type="entry name" value="AdoMet_MTases"/>
    <property type="match status" value="1"/>
</dbReference>
<keyword evidence="3 7" id="KW-0489">Methyltransferase</keyword>
<dbReference type="Proteomes" id="UP000031366">
    <property type="component" value="Unassembled WGS sequence"/>
</dbReference>
<comment type="pathway">
    <text evidence="7">tRNA modification; N(7)-methylguanine-tRNA biosynthesis.</text>
</comment>
<dbReference type="EMBL" id="AYSO01000014">
    <property type="protein sequence ID" value="KIE47623.1"/>
    <property type="molecule type" value="Genomic_DNA"/>
</dbReference>
<feature type="binding site" evidence="7">
    <location>
        <position position="103"/>
    </location>
    <ligand>
        <name>S-adenosyl-L-methionine</name>
        <dbReference type="ChEBI" id="CHEBI:59789"/>
    </ligand>
</feature>
<feature type="region of interest" description="Interaction with RNA" evidence="7">
    <location>
        <begin position="131"/>
        <end position="136"/>
    </location>
</feature>
<comment type="catalytic activity">
    <reaction evidence="1 7">
        <text>guanosine(46) in tRNA + S-adenosyl-L-methionine = N(7)-methylguanosine(46) in tRNA + S-adenosyl-L-homocysteine</text>
        <dbReference type="Rhea" id="RHEA:42708"/>
        <dbReference type="Rhea" id="RHEA-COMP:10188"/>
        <dbReference type="Rhea" id="RHEA-COMP:10189"/>
        <dbReference type="ChEBI" id="CHEBI:57856"/>
        <dbReference type="ChEBI" id="CHEBI:59789"/>
        <dbReference type="ChEBI" id="CHEBI:74269"/>
        <dbReference type="ChEBI" id="CHEBI:74480"/>
        <dbReference type="EC" id="2.1.1.33"/>
    </reaction>
</comment>
<feature type="binding site" evidence="7">
    <location>
        <begin position="198"/>
        <end position="201"/>
    </location>
    <ligand>
        <name>substrate</name>
    </ligand>
</feature>
<evidence type="ECO:0000313" key="8">
    <source>
        <dbReference type="EMBL" id="KIE47623.1"/>
    </source>
</evidence>
<dbReference type="HAMAP" id="MF_01057">
    <property type="entry name" value="tRNA_methyltr_TrmB"/>
    <property type="match status" value="1"/>
</dbReference>
<dbReference type="EC" id="2.1.1.33" evidence="7"/>
<dbReference type="InterPro" id="IPR055361">
    <property type="entry name" value="tRNA_methyltr_TrmB_bact"/>
</dbReference>
<dbReference type="InterPro" id="IPR029063">
    <property type="entry name" value="SAM-dependent_MTases_sf"/>
</dbReference>
<dbReference type="GO" id="GO:0043527">
    <property type="term" value="C:tRNA methyltransferase complex"/>
    <property type="evidence" value="ECO:0007669"/>
    <property type="project" value="TreeGrafter"/>
</dbReference>
<comment type="similarity">
    <text evidence="7">Belongs to the class I-like SAM-binding methyltransferase superfamily. TrmB family.</text>
</comment>
<evidence type="ECO:0000256" key="7">
    <source>
        <dbReference type="HAMAP-Rule" id="MF_01057"/>
    </source>
</evidence>
<dbReference type="InterPro" id="IPR003358">
    <property type="entry name" value="tRNA_(Gua-N-7)_MeTrfase_Trmb"/>
</dbReference>
<evidence type="ECO:0000256" key="6">
    <source>
        <dbReference type="ARBA" id="ARBA00022694"/>
    </source>
</evidence>
<dbReference type="RefSeq" id="WP_039631612.1">
    <property type="nucleotide sequence ID" value="NZ_AYSO01000014.1"/>
</dbReference>
<feature type="binding site" evidence="7">
    <location>
        <position position="129"/>
    </location>
    <ligand>
        <name>substrate</name>
    </ligand>
</feature>
<feature type="binding site" evidence="7">
    <location>
        <position position="125"/>
    </location>
    <ligand>
        <name>S-adenosyl-L-methionine</name>
        <dbReference type="ChEBI" id="CHEBI:59789"/>
    </ligand>
</feature>
<accession>A0A0C1U719</accession>